<reference evidence="2" key="1">
    <citation type="submission" date="2020-06" db="EMBL/GenBank/DDBJ databases">
        <title>Draft genome of Bugula neritina, a colonial animal packing powerful symbionts and potential medicines.</title>
        <authorList>
            <person name="Rayko M."/>
        </authorList>
    </citation>
    <scope>NUCLEOTIDE SEQUENCE [LARGE SCALE GENOMIC DNA]</scope>
    <source>
        <strain evidence="2">Kwan_BN1</strain>
    </source>
</reference>
<dbReference type="PANTHER" id="PTHR10134">
    <property type="entry name" value="CYTOCHROME B-C1 COMPLEX SUBUNIT RIESKE, MITOCHONDRIAL"/>
    <property type="match status" value="1"/>
</dbReference>
<sequence>MCMLFAVPSHSCQRRYVHTDVKFPDFGAYKKSDKTRTEEGGREAGKVFSYLMIGGAVGAPMVYGGKSMVTKFISAMSAAADVRALAKIEINLDDIPEGKNMVFKWRGKPLFVRHRVQEEIDAVRDVNVSELRDPCPDEERVQEDNWLVIIGICTHLGKWQTLVGICCIGIA</sequence>
<dbReference type="Proteomes" id="UP000593567">
    <property type="component" value="Unassembled WGS sequence"/>
</dbReference>
<dbReference type="InterPro" id="IPR037008">
    <property type="entry name" value="bc1_Rieske_TM_sf"/>
</dbReference>
<proteinExistence type="predicted"/>
<dbReference type="InterPro" id="IPR014349">
    <property type="entry name" value="Rieske_Fe-S_prot"/>
</dbReference>
<dbReference type="GO" id="GO:0008121">
    <property type="term" value="F:quinol-cytochrome-c reductase activity"/>
    <property type="evidence" value="ECO:0007669"/>
    <property type="project" value="InterPro"/>
</dbReference>
<evidence type="ECO:0000313" key="2">
    <source>
        <dbReference type="EMBL" id="KAF6031052.1"/>
    </source>
</evidence>
<dbReference type="SUPFAM" id="SSF81502">
    <property type="entry name" value="ISP transmembrane anchor"/>
    <property type="match status" value="1"/>
</dbReference>
<dbReference type="InterPro" id="IPR004192">
    <property type="entry name" value="Rieske_TM"/>
</dbReference>
<dbReference type="Gene3D" id="2.102.10.10">
    <property type="entry name" value="Rieske [2Fe-2S] iron-sulphur domain"/>
    <property type="match status" value="1"/>
</dbReference>
<feature type="domain" description="Cytochrome b-c1 complex subunit Rieske transmembrane" evidence="1">
    <location>
        <begin position="18"/>
        <end position="81"/>
    </location>
</feature>
<gene>
    <name evidence="2" type="ORF">EB796_010647</name>
</gene>
<evidence type="ECO:0000313" key="3">
    <source>
        <dbReference type="Proteomes" id="UP000593567"/>
    </source>
</evidence>
<comment type="caution">
    <text evidence="2">The sequence shown here is derived from an EMBL/GenBank/DDBJ whole genome shotgun (WGS) entry which is preliminary data.</text>
</comment>
<organism evidence="2 3">
    <name type="scientific">Bugula neritina</name>
    <name type="common">Brown bryozoan</name>
    <name type="synonym">Sertularia neritina</name>
    <dbReference type="NCBI Taxonomy" id="10212"/>
    <lineage>
        <taxon>Eukaryota</taxon>
        <taxon>Metazoa</taxon>
        <taxon>Spiralia</taxon>
        <taxon>Lophotrochozoa</taxon>
        <taxon>Bryozoa</taxon>
        <taxon>Gymnolaemata</taxon>
        <taxon>Cheilostomatida</taxon>
        <taxon>Flustrina</taxon>
        <taxon>Buguloidea</taxon>
        <taxon>Bugulidae</taxon>
        <taxon>Bugula</taxon>
    </lineage>
</organism>
<dbReference type="Gene3D" id="1.20.5.270">
    <property type="entry name" value="Ubiquinol cytochrome reductase, transmembrane domain"/>
    <property type="match status" value="1"/>
</dbReference>
<dbReference type="AlphaFoldDB" id="A0A7J7JXG4"/>
<keyword evidence="3" id="KW-1185">Reference proteome</keyword>
<dbReference type="GO" id="GO:0051537">
    <property type="term" value="F:2 iron, 2 sulfur cluster binding"/>
    <property type="evidence" value="ECO:0007669"/>
    <property type="project" value="InterPro"/>
</dbReference>
<dbReference type="SUPFAM" id="SSF50022">
    <property type="entry name" value="ISP domain"/>
    <property type="match status" value="1"/>
</dbReference>
<dbReference type="InterPro" id="IPR036922">
    <property type="entry name" value="Rieske_2Fe-2S_sf"/>
</dbReference>
<accession>A0A7J7JXG4</accession>
<name>A0A7J7JXG4_BUGNE</name>
<dbReference type="Pfam" id="PF02921">
    <property type="entry name" value="UCR_TM"/>
    <property type="match status" value="1"/>
</dbReference>
<evidence type="ECO:0000259" key="1">
    <source>
        <dbReference type="Pfam" id="PF02921"/>
    </source>
</evidence>
<protein>
    <submittedName>
        <fullName evidence="2">UQCRFS1</fullName>
    </submittedName>
</protein>
<dbReference type="OrthoDB" id="1637982at2759"/>
<dbReference type="EMBL" id="VXIV02001642">
    <property type="protein sequence ID" value="KAF6031052.1"/>
    <property type="molecule type" value="Genomic_DNA"/>
</dbReference>